<organism evidence="3 4">
    <name type="scientific">bacterium (Candidatus Gribaldobacteria) CG10_big_fil_rev_8_21_14_0_10_41_12</name>
    <dbReference type="NCBI Taxonomy" id="2014277"/>
    <lineage>
        <taxon>Bacteria</taxon>
        <taxon>Candidatus Gribaldobacteria</taxon>
    </lineage>
</organism>
<dbReference type="SUPFAM" id="SSF48317">
    <property type="entry name" value="Acid phosphatase/Vanadium-dependent haloperoxidase"/>
    <property type="match status" value="1"/>
</dbReference>
<reference evidence="4" key="1">
    <citation type="submission" date="2017-09" db="EMBL/GenBank/DDBJ databases">
        <title>Depth-based differentiation of microbial function through sediment-hosted aquifers and enrichment of novel symbionts in the deep terrestrial subsurface.</title>
        <authorList>
            <person name="Probst A.J."/>
            <person name="Ladd B."/>
            <person name="Jarett J.K."/>
            <person name="Geller-Mcgrath D.E."/>
            <person name="Sieber C.M.K."/>
            <person name="Emerson J.B."/>
            <person name="Anantharaman K."/>
            <person name="Thomas B.C."/>
            <person name="Malmstrom R."/>
            <person name="Stieglmeier M."/>
            <person name="Klingl A."/>
            <person name="Woyke T."/>
            <person name="Ryan C.M."/>
            <person name="Banfield J.F."/>
        </authorList>
    </citation>
    <scope>NUCLEOTIDE SEQUENCE [LARGE SCALE GENOMIC DNA]</scope>
</reference>
<dbReference type="AlphaFoldDB" id="A0A2H0UYB4"/>
<protein>
    <recommendedName>
        <fullName evidence="2">Phosphatidic acid phosphatase type 2/haloperoxidase domain-containing protein</fullName>
    </recommendedName>
</protein>
<keyword evidence="1" id="KW-1133">Transmembrane helix</keyword>
<proteinExistence type="predicted"/>
<accession>A0A2H0UYB4</accession>
<dbReference type="EMBL" id="PFAV01000006">
    <property type="protein sequence ID" value="PIR91805.1"/>
    <property type="molecule type" value="Genomic_DNA"/>
</dbReference>
<dbReference type="InterPro" id="IPR036938">
    <property type="entry name" value="PAP2/HPO_sf"/>
</dbReference>
<feature type="transmembrane region" description="Helical" evidence="1">
    <location>
        <begin position="66"/>
        <end position="88"/>
    </location>
</feature>
<keyword evidence="1" id="KW-0812">Transmembrane</keyword>
<feature type="transmembrane region" description="Helical" evidence="1">
    <location>
        <begin position="161"/>
        <end position="177"/>
    </location>
</feature>
<name>A0A2H0UYB4_9BACT</name>
<gene>
    <name evidence="3" type="ORF">COU03_00430</name>
</gene>
<evidence type="ECO:0000259" key="2">
    <source>
        <dbReference type="SMART" id="SM00014"/>
    </source>
</evidence>
<keyword evidence="1" id="KW-0472">Membrane</keyword>
<dbReference type="Gene3D" id="1.20.144.10">
    <property type="entry name" value="Phosphatidic acid phosphatase type 2/haloperoxidase"/>
    <property type="match status" value="1"/>
</dbReference>
<comment type="caution">
    <text evidence="3">The sequence shown here is derived from an EMBL/GenBank/DDBJ whole genome shotgun (WGS) entry which is preliminary data.</text>
</comment>
<feature type="transmembrane region" description="Helical" evidence="1">
    <location>
        <begin position="20"/>
        <end position="45"/>
    </location>
</feature>
<dbReference type="SMART" id="SM00014">
    <property type="entry name" value="acidPPc"/>
    <property type="match status" value="1"/>
</dbReference>
<dbReference type="InterPro" id="IPR000326">
    <property type="entry name" value="PAP2/HPO"/>
</dbReference>
<feature type="transmembrane region" description="Helical" evidence="1">
    <location>
        <begin position="135"/>
        <end position="155"/>
    </location>
</feature>
<dbReference type="Pfam" id="PF01569">
    <property type="entry name" value="PAP2"/>
    <property type="match status" value="1"/>
</dbReference>
<evidence type="ECO:0000313" key="4">
    <source>
        <dbReference type="Proteomes" id="UP000228906"/>
    </source>
</evidence>
<feature type="transmembrane region" description="Helical" evidence="1">
    <location>
        <begin position="108"/>
        <end position="128"/>
    </location>
</feature>
<feature type="domain" description="Phosphatidic acid phosphatase type 2/haloperoxidase" evidence="2">
    <location>
        <begin position="66"/>
        <end position="174"/>
    </location>
</feature>
<sequence>MNMFADIWLTASINSFVLHYSWLDFLGIFLANYLPFILVIVFIILGLKNVRDSLSSRAGLPFRWLMLFEGFLAGFWGFFIAGAIGFLWNRPRPFVLGDAQLIVSHAASPAYPSTHASIFFALSTIVFLYNKKVGFWFLLASVVMSLARVFCGLHWFSDVSAGMGIGIFIGLAVYYFPRRLFRVAFK</sequence>
<evidence type="ECO:0000256" key="1">
    <source>
        <dbReference type="SAM" id="Phobius"/>
    </source>
</evidence>
<dbReference type="Proteomes" id="UP000228906">
    <property type="component" value="Unassembled WGS sequence"/>
</dbReference>
<evidence type="ECO:0000313" key="3">
    <source>
        <dbReference type="EMBL" id="PIR91805.1"/>
    </source>
</evidence>